<feature type="transmembrane region" description="Helical" evidence="5">
    <location>
        <begin position="78"/>
        <end position="96"/>
    </location>
</feature>
<feature type="transmembrane region" description="Helical" evidence="5">
    <location>
        <begin position="168"/>
        <end position="193"/>
    </location>
</feature>
<keyword evidence="3 5" id="KW-1133">Transmembrane helix</keyword>
<dbReference type="InterPro" id="IPR004481">
    <property type="entry name" value="K/Na/Ca-exchanger"/>
</dbReference>
<dbReference type="Proteomes" id="UP000184221">
    <property type="component" value="Unassembled WGS sequence"/>
</dbReference>
<evidence type="ECO:0000256" key="4">
    <source>
        <dbReference type="ARBA" id="ARBA00023136"/>
    </source>
</evidence>
<name>A0A1M5XJK7_9RHOB</name>
<feature type="transmembrane region" description="Helical" evidence="5">
    <location>
        <begin position="6"/>
        <end position="23"/>
    </location>
</feature>
<dbReference type="InterPro" id="IPR004837">
    <property type="entry name" value="NaCa_Exmemb"/>
</dbReference>
<dbReference type="AlphaFoldDB" id="A0A1M5XJK7"/>
<dbReference type="InterPro" id="IPR044880">
    <property type="entry name" value="NCX_ion-bd_dom_sf"/>
</dbReference>
<evidence type="ECO:0000313" key="7">
    <source>
        <dbReference type="EMBL" id="SHI00055.1"/>
    </source>
</evidence>
<gene>
    <name evidence="7" type="ORF">SAMN05443551_3968</name>
</gene>
<keyword evidence="2 5" id="KW-0812">Transmembrane</keyword>
<feature type="transmembrane region" description="Helical" evidence="5">
    <location>
        <begin position="199"/>
        <end position="222"/>
    </location>
</feature>
<dbReference type="EMBL" id="FQXC01000007">
    <property type="protein sequence ID" value="SHI00055.1"/>
    <property type="molecule type" value="Genomic_DNA"/>
</dbReference>
<dbReference type="GO" id="GO:0008273">
    <property type="term" value="F:calcium, potassium:sodium antiporter activity"/>
    <property type="evidence" value="ECO:0007669"/>
    <property type="project" value="TreeGrafter"/>
</dbReference>
<evidence type="ECO:0000256" key="1">
    <source>
        <dbReference type="ARBA" id="ARBA00004141"/>
    </source>
</evidence>
<dbReference type="Gene3D" id="1.20.1420.30">
    <property type="entry name" value="NCX, central ion-binding region"/>
    <property type="match status" value="1"/>
</dbReference>
<dbReference type="GO" id="GO:0006874">
    <property type="term" value="P:intracellular calcium ion homeostasis"/>
    <property type="evidence" value="ECO:0007669"/>
    <property type="project" value="TreeGrafter"/>
</dbReference>
<evidence type="ECO:0000259" key="6">
    <source>
        <dbReference type="Pfam" id="PF01699"/>
    </source>
</evidence>
<evidence type="ECO:0000256" key="5">
    <source>
        <dbReference type="SAM" id="Phobius"/>
    </source>
</evidence>
<dbReference type="Pfam" id="PF01699">
    <property type="entry name" value="Na_Ca_ex"/>
    <property type="match status" value="2"/>
</dbReference>
<sequence length="304" mass="31411">MGLEILFLGIGGALLFYGGDWLVDGIEGLATSCRLPSVLVAFVVMGFGTSAPELFVAVQATLAGAPDIAMGNVVGSNIANLLLVLAVTALVMPLAIDRNVLRIDGGAMLLSALALCAVAWDGMVSRSDALMLILGMLSYLGSRYWTLPESAAVDDNPAQGHSVSIFRCVTALVTLPVGAYLFIDGAVGIAKLVGVSETIIGLTVVALGTSLPEMASCVAAALRRNSDMVLGGVLGSNVFNGTIVLGSAALTVPLPVSPDFTGFWIPVMLVGSVITLIFLRSGFVLSRREASIMLIGYFAVFLSI</sequence>
<dbReference type="PANTHER" id="PTHR10846">
    <property type="entry name" value="SODIUM/POTASSIUM/CALCIUM EXCHANGER"/>
    <property type="match status" value="1"/>
</dbReference>
<keyword evidence="8" id="KW-1185">Reference proteome</keyword>
<evidence type="ECO:0000256" key="2">
    <source>
        <dbReference type="ARBA" id="ARBA00022692"/>
    </source>
</evidence>
<proteinExistence type="predicted"/>
<feature type="transmembrane region" description="Helical" evidence="5">
    <location>
        <begin position="263"/>
        <end position="285"/>
    </location>
</feature>
<dbReference type="OrthoDB" id="9794225at2"/>
<accession>A0A1M5XJK7</accession>
<dbReference type="GO" id="GO:0005262">
    <property type="term" value="F:calcium channel activity"/>
    <property type="evidence" value="ECO:0007669"/>
    <property type="project" value="TreeGrafter"/>
</dbReference>
<dbReference type="STRING" id="996342.SAMN05443551_3968"/>
<comment type="subcellular location">
    <subcellularLocation>
        <location evidence="1">Membrane</location>
        <topology evidence="1">Multi-pass membrane protein</topology>
    </subcellularLocation>
</comment>
<organism evidence="7 8">
    <name type="scientific">Marivita hallyeonensis</name>
    <dbReference type="NCBI Taxonomy" id="996342"/>
    <lineage>
        <taxon>Bacteria</taxon>
        <taxon>Pseudomonadati</taxon>
        <taxon>Pseudomonadota</taxon>
        <taxon>Alphaproteobacteria</taxon>
        <taxon>Rhodobacterales</taxon>
        <taxon>Roseobacteraceae</taxon>
        <taxon>Marivita</taxon>
    </lineage>
</organism>
<dbReference type="PANTHER" id="PTHR10846:SF8">
    <property type="entry name" value="INNER MEMBRANE PROTEIN YRBG"/>
    <property type="match status" value="1"/>
</dbReference>
<feature type="domain" description="Sodium/calcium exchanger membrane region" evidence="6">
    <location>
        <begin position="5"/>
        <end position="141"/>
    </location>
</feature>
<feature type="transmembrane region" description="Helical" evidence="5">
    <location>
        <begin position="35"/>
        <end position="58"/>
    </location>
</feature>
<evidence type="ECO:0000256" key="3">
    <source>
        <dbReference type="ARBA" id="ARBA00022989"/>
    </source>
</evidence>
<evidence type="ECO:0000313" key="8">
    <source>
        <dbReference type="Proteomes" id="UP000184221"/>
    </source>
</evidence>
<dbReference type="GO" id="GO:0005886">
    <property type="term" value="C:plasma membrane"/>
    <property type="evidence" value="ECO:0007669"/>
    <property type="project" value="TreeGrafter"/>
</dbReference>
<feature type="transmembrane region" description="Helical" evidence="5">
    <location>
        <begin position="229"/>
        <end position="251"/>
    </location>
</feature>
<dbReference type="NCBIfam" id="TIGR00367">
    <property type="entry name" value="calcium/sodium antiporter"/>
    <property type="match status" value="1"/>
</dbReference>
<feature type="domain" description="Sodium/calcium exchanger membrane region" evidence="6">
    <location>
        <begin position="168"/>
        <end position="300"/>
    </location>
</feature>
<feature type="transmembrane region" description="Helical" evidence="5">
    <location>
        <begin position="103"/>
        <end position="123"/>
    </location>
</feature>
<dbReference type="RefSeq" id="WP_072779837.1">
    <property type="nucleotide sequence ID" value="NZ_FQXC01000007.1"/>
</dbReference>
<keyword evidence="4 5" id="KW-0472">Membrane</keyword>
<protein>
    <submittedName>
        <fullName evidence="7">Cation:H+ antiporter</fullName>
    </submittedName>
</protein>
<reference evidence="7 8" key="1">
    <citation type="submission" date="2016-11" db="EMBL/GenBank/DDBJ databases">
        <authorList>
            <person name="Jaros S."/>
            <person name="Januszkiewicz K."/>
            <person name="Wedrychowicz H."/>
        </authorList>
    </citation>
    <scope>NUCLEOTIDE SEQUENCE [LARGE SCALE GENOMIC DNA]</scope>
    <source>
        <strain evidence="7 8">DSM 29431</strain>
    </source>
</reference>